<organism evidence="2 3">
    <name type="scientific">Monoraphidium neglectum</name>
    <dbReference type="NCBI Taxonomy" id="145388"/>
    <lineage>
        <taxon>Eukaryota</taxon>
        <taxon>Viridiplantae</taxon>
        <taxon>Chlorophyta</taxon>
        <taxon>core chlorophytes</taxon>
        <taxon>Chlorophyceae</taxon>
        <taxon>CS clade</taxon>
        <taxon>Sphaeropleales</taxon>
        <taxon>Selenastraceae</taxon>
        <taxon>Monoraphidium</taxon>
    </lineage>
</organism>
<protein>
    <submittedName>
        <fullName evidence="2">Uncharacterized protein</fullName>
    </submittedName>
</protein>
<feature type="non-terminal residue" evidence="2">
    <location>
        <position position="65"/>
    </location>
</feature>
<feature type="region of interest" description="Disordered" evidence="1">
    <location>
        <begin position="1"/>
        <end position="36"/>
    </location>
</feature>
<gene>
    <name evidence="2" type="ORF">MNEG_5091</name>
</gene>
<name>A0A0D2MIJ6_9CHLO</name>
<evidence type="ECO:0000256" key="1">
    <source>
        <dbReference type="SAM" id="MobiDB-lite"/>
    </source>
</evidence>
<accession>A0A0D2MIJ6</accession>
<dbReference type="GeneID" id="25737968"/>
<dbReference type="KEGG" id="mng:MNEG_5091"/>
<dbReference type="EMBL" id="KK100961">
    <property type="protein sequence ID" value="KIZ02865.1"/>
    <property type="molecule type" value="Genomic_DNA"/>
</dbReference>
<sequence length="65" mass="8337">VLPQRRLHGPPVNWGDQAHQHQRVPEPRQRRRRRWRRRQWGRRRLRGWVVWGFRLQERAVWEEEV</sequence>
<evidence type="ECO:0000313" key="2">
    <source>
        <dbReference type="EMBL" id="KIZ02865.1"/>
    </source>
</evidence>
<dbReference type="AlphaFoldDB" id="A0A0D2MIJ6"/>
<keyword evidence="3" id="KW-1185">Reference proteome</keyword>
<dbReference type="Proteomes" id="UP000054498">
    <property type="component" value="Unassembled WGS sequence"/>
</dbReference>
<feature type="non-terminal residue" evidence="2">
    <location>
        <position position="1"/>
    </location>
</feature>
<dbReference type="RefSeq" id="XP_013901884.1">
    <property type="nucleotide sequence ID" value="XM_014046430.1"/>
</dbReference>
<evidence type="ECO:0000313" key="3">
    <source>
        <dbReference type="Proteomes" id="UP000054498"/>
    </source>
</evidence>
<proteinExistence type="predicted"/>
<reference evidence="2 3" key="1">
    <citation type="journal article" date="2013" name="BMC Genomics">
        <title>Reconstruction of the lipid metabolism for the microalga Monoraphidium neglectum from its genome sequence reveals characteristics suitable for biofuel production.</title>
        <authorList>
            <person name="Bogen C."/>
            <person name="Al-Dilaimi A."/>
            <person name="Albersmeier A."/>
            <person name="Wichmann J."/>
            <person name="Grundmann M."/>
            <person name="Rupp O."/>
            <person name="Lauersen K.J."/>
            <person name="Blifernez-Klassen O."/>
            <person name="Kalinowski J."/>
            <person name="Goesmann A."/>
            <person name="Mussgnug J.H."/>
            <person name="Kruse O."/>
        </authorList>
    </citation>
    <scope>NUCLEOTIDE SEQUENCE [LARGE SCALE GENOMIC DNA]</scope>
    <source>
        <strain evidence="2 3">SAG 48.87</strain>
    </source>
</reference>